<organism evidence="2 3">
    <name type="scientific">Cotonvirus japonicus</name>
    <dbReference type="NCBI Taxonomy" id="2811091"/>
    <lineage>
        <taxon>Viruses</taxon>
        <taxon>Varidnaviria</taxon>
        <taxon>Bamfordvirae</taxon>
        <taxon>Nucleocytoviricota</taxon>
        <taxon>Megaviricetes</taxon>
        <taxon>Imitervirales</taxon>
        <taxon>Mimiviridae</taxon>
        <taxon>Megamimivirinae</taxon>
        <taxon>Cotonvirus</taxon>
        <taxon>Cotonvirus japonicum</taxon>
    </lineage>
</organism>
<keyword evidence="1" id="KW-0472">Membrane</keyword>
<evidence type="ECO:0000313" key="3">
    <source>
        <dbReference type="Proteomes" id="UP001321479"/>
    </source>
</evidence>
<reference evidence="2 3" key="1">
    <citation type="submission" date="2021-02" db="EMBL/GenBank/DDBJ databases">
        <title>Cotonvirus japonicus, which uses Golgi apparatus of host cells for its virion factory, phylogenetically links tailed tupanvirus and icosahedral mimivirus.</title>
        <authorList>
            <person name="Takahashi H."/>
            <person name="Fukaya S."/>
            <person name="Song C."/>
            <person name="Murata K."/>
            <person name="Takemura M."/>
        </authorList>
    </citation>
    <scope>NUCLEOTIDE SEQUENCE [LARGE SCALE GENOMIC DNA]</scope>
</reference>
<feature type="transmembrane region" description="Helical" evidence="1">
    <location>
        <begin position="26"/>
        <end position="48"/>
    </location>
</feature>
<dbReference type="RefSeq" id="YP_010841311.1">
    <property type="nucleotide sequence ID" value="NC_079139.1"/>
</dbReference>
<keyword evidence="1" id="KW-1133">Transmembrane helix</keyword>
<sequence length="72" mass="8565">MNFNELKFINYIILYNMDTYYLEQTILRSSVLICLTLIFCLIIFLFAFSKIKITYNYETIKTTCTSSPRSQP</sequence>
<keyword evidence="3" id="KW-1185">Reference proteome</keyword>
<proteinExistence type="predicted"/>
<evidence type="ECO:0000256" key="1">
    <source>
        <dbReference type="SAM" id="Phobius"/>
    </source>
</evidence>
<protein>
    <submittedName>
        <fullName evidence="2">ORFan</fullName>
    </submittedName>
</protein>
<accession>A0ABM7NRB5</accession>
<keyword evidence="1" id="KW-0812">Transmembrane</keyword>
<name>A0ABM7NRB5_9VIRU</name>
<dbReference type="Proteomes" id="UP001321479">
    <property type="component" value="Segment"/>
</dbReference>
<evidence type="ECO:0000313" key="2">
    <source>
        <dbReference type="EMBL" id="BCS82703.1"/>
    </source>
</evidence>
<dbReference type="EMBL" id="AP024483">
    <property type="protein sequence ID" value="BCS82703.1"/>
    <property type="molecule type" value="Genomic_DNA"/>
</dbReference>
<dbReference type="GeneID" id="80557908"/>